<accession>A0A9D1CUL0</accession>
<sequence length="264" mass="29757">MKIIDFHTHTFPDKLAPRAVGALEKSSNTKAFLDGTKKDLRASMQRAGIALSVLLPIAVKPGQAHTINTVAMENNRESGFASFGSVHPLDEAFEEELFRIKRAGLKGIKLHPDFQEVFLDDPRMVAVMRCAADMDLLITIHAGMDVSYPDLHRSTPQRLHRILPQLRGARIICAHSGGFRYLDDVEKYLLGREEIYIDTSYSIGKMNQTQLERIYLAMDPTHVLFGTDSPWDDQQSAVRQFLSLALPDRLRQAVLYENAQRLLA</sequence>
<protein>
    <submittedName>
        <fullName evidence="3">Amidohydrolase family protein</fullName>
    </submittedName>
</protein>
<dbReference type="InterPro" id="IPR006680">
    <property type="entry name" value="Amidohydro-rel"/>
</dbReference>
<dbReference type="GO" id="GO:0016787">
    <property type="term" value="F:hydrolase activity"/>
    <property type="evidence" value="ECO:0007669"/>
    <property type="project" value="InterPro"/>
</dbReference>
<dbReference type="GO" id="GO:0005737">
    <property type="term" value="C:cytoplasm"/>
    <property type="evidence" value="ECO:0007669"/>
    <property type="project" value="TreeGrafter"/>
</dbReference>
<dbReference type="Gene3D" id="3.20.20.140">
    <property type="entry name" value="Metal-dependent hydrolases"/>
    <property type="match status" value="1"/>
</dbReference>
<proteinExistence type="predicted"/>
<dbReference type="GO" id="GO:0016831">
    <property type="term" value="F:carboxy-lyase activity"/>
    <property type="evidence" value="ECO:0007669"/>
    <property type="project" value="InterPro"/>
</dbReference>
<dbReference type="InterPro" id="IPR032466">
    <property type="entry name" value="Metal_Hydrolase"/>
</dbReference>
<evidence type="ECO:0000256" key="1">
    <source>
        <dbReference type="ARBA" id="ARBA00023239"/>
    </source>
</evidence>
<gene>
    <name evidence="3" type="ORF">IAD32_05030</name>
</gene>
<organism evidence="3 4">
    <name type="scientific">Candidatus Scatavimonas merdigallinarum</name>
    <dbReference type="NCBI Taxonomy" id="2840914"/>
    <lineage>
        <taxon>Bacteria</taxon>
        <taxon>Bacillati</taxon>
        <taxon>Bacillota</taxon>
        <taxon>Clostridia</taxon>
        <taxon>Eubacteriales</taxon>
        <taxon>Oscillospiraceae</taxon>
        <taxon>Oscillospiraceae incertae sedis</taxon>
        <taxon>Candidatus Scatavimonas</taxon>
    </lineage>
</organism>
<dbReference type="PANTHER" id="PTHR21240">
    <property type="entry name" value="2-AMINO-3-CARBOXYLMUCONATE-6-SEMIALDEHYDE DECARBOXYLASE"/>
    <property type="match status" value="1"/>
</dbReference>
<dbReference type="Proteomes" id="UP000886787">
    <property type="component" value="Unassembled WGS sequence"/>
</dbReference>
<comment type="caution">
    <text evidence="3">The sequence shown here is derived from an EMBL/GenBank/DDBJ whole genome shotgun (WGS) entry which is preliminary data.</text>
</comment>
<dbReference type="EMBL" id="DVFW01000026">
    <property type="protein sequence ID" value="HIQ80633.1"/>
    <property type="molecule type" value="Genomic_DNA"/>
</dbReference>
<dbReference type="PANTHER" id="PTHR21240:SF28">
    <property type="entry name" value="ISO-OROTATE DECARBOXYLASE (EUROFUNG)"/>
    <property type="match status" value="1"/>
</dbReference>
<keyword evidence="1" id="KW-0456">Lyase</keyword>
<dbReference type="AlphaFoldDB" id="A0A9D1CUL0"/>
<reference evidence="3" key="1">
    <citation type="submission" date="2020-10" db="EMBL/GenBank/DDBJ databases">
        <authorList>
            <person name="Gilroy R."/>
        </authorList>
    </citation>
    <scope>NUCLEOTIDE SEQUENCE</scope>
    <source>
        <strain evidence="3">ChiSjej1B19-3389</strain>
    </source>
</reference>
<dbReference type="GO" id="GO:0019748">
    <property type="term" value="P:secondary metabolic process"/>
    <property type="evidence" value="ECO:0007669"/>
    <property type="project" value="TreeGrafter"/>
</dbReference>
<reference evidence="3" key="2">
    <citation type="journal article" date="2021" name="PeerJ">
        <title>Extensive microbial diversity within the chicken gut microbiome revealed by metagenomics and culture.</title>
        <authorList>
            <person name="Gilroy R."/>
            <person name="Ravi A."/>
            <person name="Getino M."/>
            <person name="Pursley I."/>
            <person name="Horton D.L."/>
            <person name="Alikhan N.F."/>
            <person name="Baker D."/>
            <person name="Gharbi K."/>
            <person name="Hall N."/>
            <person name="Watson M."/>
            <person name="Adriaenssens E.M."/>
            <person name="Foster-Nyarko E."/>
            <person name="Jarju S."/>
            <person name="Secka A."/>
            <person name="Antonio M."/>
            <person name="Oren A."/>
            <person name="Chaudhuri R.R."/>
            <person name="La Ragione R."/>
            <person name="Hildebrand F."/>
            <person name="Pallen M.J."/>
        </authorList>
    </citation>
    <scope>NUCLEOTIDE SEQUENCE</scope>
    <source>
        <strain evidence="3">ChiSjej1B19-3389</strain>
    </source>
</reference>
<evidence type="ECO:0000313" key="4">
    <source>
        <dbReference type="Proteomes" id="UP000886787"/>
    </source>
</evidence>
<dbReference type="CDD" id="cd01292">
    <property type="entry name" value="metallo-dependent_hydrolases"/>
    <property type="match status" value="1"/>
</dbReference>
<feature type="domain" description="Amidohydrolase-related" evidence="2">
    <location>
        <begin position="69"/>
        <end position="263"/>
    </location>
</feature>
<dbReference type="SUPFAM" id="SSF51556">
    <property type="entry name" value="Metallo-dependent hydrolases"/>
    <property type="match status" value="1"/>
</dbReference>
<evidence type="ECO:0000259" key="2">
    <source>
        <dbReference type="Pfam" id="PF04909"/>
    </source>
</evidence>
<evidence type="ECO:0000313" key="3">
    <source>
        <dbReference type="EMBL" id="HIQ80633.1"/>
    </source>
</evidence>
<dbReference type="InterPro" id="IPR032465">
    <property type="entry name" value="ACMSD"/>
</dbReference>
<dbReference type="Pfam" id="PF04909">
    <property type="entry name" value="Amidohydro_2"/>
    <property type="match status" value="1"/>
</dbReference>
<name>A0A9D1CUL0_9FIRM</name>